<evidence type="ECO:0000313" key="5">
    <source>
        <dbReference type="EMBL" id="GAA1518321.1"/>
    </source>
</evidence>
<comment type="caution">
    <text evidence="5">The sequence shown here is derived from an EMBL/GenBank/DDBJ whole genome shotgun (WGS) entry which is preliminary data.</text>
</comment>
<name>A0ABN2AIC1_9ACTN</name>
<dbReference type="PANTHER" id="PTHR30483:SF6">
    <property type="entry name" value="PERIPLASMIC BINDING PROTEIN OF ABC TRANSPORTER FOR NATURAL AMINO ACIDS"/>
    <property type="match status" value="1"/>
</dbReference>
<proteinExistence type="inferred from homology"/>
<sequence length="401" mass="40657">MSMRLSPLRKAVGAIAVLALPLSLAACGDDSKAAGSSDGPIKIMTIASFESPVYSVPWLKTAVTEAVAKLNADGGIDGRKVELLTCNDKFDPNEATACAQRAVSEKVVAIVGPLSPNIGPIAAVMKQAHIPIIGPGGADGANETTNEMSYPINATPVGFGVGAGRLAVDRGGPNVVIVHGDNDTARAGGEWAKMGIDEAGGKATMVAAPLGAPDYAAVAAKAIDAEPDAVTLQGSGTDMGRVVLSLRDAGYDGLITGPSSIVTPGVLESLGDKAGDIVLTSRGLAPSDTSNAEIKAFNDAMRAADPKVNIDDIGLNGWLSVKLFAAVAKDHDISDGASVIDALADIDQPISLGGAYPDYPGIQDPPPVAEYPRVASFQVGTSAVVDGQIVPDGDFFDAFSG</sequence>
<keyword evidence="6" id="KW-1185">Reference proteome</keyword>
<dbReference type="InterPro" id="IPR028082">
    <property type="entry name" value="Peripla_BP_I"/>
</dbReference>
<gene>
    <name evidence="5" type="ORF">GCM10009788_22980</name>
</gene>
<accession>A0ABN2AIC1</accession>
<organism evidence="5 6">
    <name type="scientific">Nocardioides humi</name>
    <dbReference type="NCBI Taxonomy" id="449461"/>
    <lineage>
        <taxon>Bacteria</taxon>
        <taxon>Bacillati</taxon>
        <taxon>Actinomycetota</taxon>
        <taxon>Actinomycetes</taxon>
        <taxon>Propionibacteriales</taxon>
        <taxon>Nocardioidaceae</taxon>
        <taxon>Nocardioides</taxon>
    </lineage>
</organism>
<evidence type="ECO:0000256" key="3">
    <source>
        <dbReference type="SAM" id="SignalP"/>
    </source>
</evidence>
<protein>
    <recommendedName>
        <fullName evidence="4">Leucine-binding protein domain-containing protein</fullName>
    </recommendedName>
</protein>
<dbReference type="Pfam" id="PF13458">
    <property type="entry name" value="Peripla_BP_6"/>
    <property type="match status" value="1"/>
</dbReference>
<dbReference type="PROSITE" id="PS51257">
    <property type="entry name" value="PROKAR_LIPOPROTEIN"/>
    <property type="match status" value="1"/>
</dbReference>
<dbReference type="InterPro" id="IPR028081">
    <property type="entry name" value="Leu-bd"/>
</dbReference>
<dbReference type="Gene3D" id="3.40.50.2300">
    <property type="match status" value="2"/>
</dbReference>
<evidence type="ECO:0000313" key="6">
    <source>
        <dbReference type="Proteomes" id="UP001500842"/>
    </source>
</evidence>
<dbReference type="PANTHER" id="PTHR30483">
    <property type="entry name" value="LEUCINE-SPECIFIC-BINDING PROTEIN"/>
    <property type="match status" value="1"/>
</dbReference>
<dbReference type="EMBL" id="BAAAOR010000016">
    <property type="protein sequence ID" value="GAA1518321.1"/>
    <property type="molecule type" value="Genomic_DNA"/>
</dbReference>
<dbReference type="Proteomes" id="UP001500842">
    <property type="component" value="Unassembled WGS sequence"/>
</dbReference>
<dbReference type="InterPro" id="IPR051010">
    <property type="entry name" value="BCAA_transport"/>
</dbReference>
<evidence type="ECO:0000256" key="2">
    <source>
        <dbReference type="ARBA" id="ARBA00022729"/>
    </source>
</evidence>
<evidence type="ECO:0000259" key="4">
    <source>
        <dbReference type="Pfam" id="PF13458"/>
    </source>
</evidence>
<comment type="similarity">
    <text evidence="1">Belongs to the leucine-binding protein family.</text>
</comment>
<feature type="domain" description="Leucine-binding protein" evidence="4">
    <location>
        <begin position="58"/>
        <end position="346"/>
    </location>
</feature>
<feature type="chain" id="PRO_5046806134" description="Leucine-binding protein domain-containing protein" evidence="3">
    <location>
        <begin position="26"/>
        <end position="401"/>
    </location>
</feature>
<reference evidence="5 6" key="1">
    <citation type="journal article" date="2019" name="Int. J. Syst. Evol. Microbiol.">
        <title>The Global Catalogue of Microorganisms (GCM) 10K type strain sequencing project: providing services to taxonomists for standard genome sequencing and annotation.</title>
        <authorList>
            <consortium name="The Broad Institute Genomics Platform"/>
            <consortium name="The Broad Institute Genome Sequencing Center for Infectious Disease"/>
            <person name="Wu L."/>
            <person name="Ma J."/>
        </authorList>
    </citation>
    <scope>NUCLEOTIDE SEQUENCE [LARGE SCALE GENOMIC DNA]</scope>
    <source>
        <strain evidence="5 6">JCM 14942</strain>
    </source>
</reference>
<evidence type="ECO:0000256" key="1">
    <source>
        <dbReference type="ARBA" id="ARBA00010062"/>
    </source>
</evidence>
<dbReference type="SUPFAM" id="SSF53822">
    <property type="entry name" value="Periplasmic binding protein-like I"/>
    <property type="match status" value="1"/>
</dbReference>
<keyword evidence="2 3" id="KW-0732">Signal</keyword>
<feature type="signal peptide" evidence="3">
    <location>
        <begin position="1"/>
        <end position="25"/>
    </location>
</feature>